<dbReference type="InterPro" id="IPR024207">
    <property type="entry name" value="CotJB_dom"/>
</dbReference>
<name>G5IF02_9FIRM</name>
<feature type="domain" description="Protein CotJB" evidence="1">
    <location>
        <begin position="19"/>
        <end position="94"/>
    </location>
</feature>
<organism evidence="2 3">
    <name type="scientific">Hungatella hathewayi WAL-18680</name>
    <dbReference type="NCBI Taxonomy" id="742737"/>
    <lineage>
        <taxon>Bacteria</taxon>
        <taxon>Bacillati</taxon>
        <taxon>Bacillota</taxon>
        <taxon>Clostridia</taxon>
        <taxon>Lachnospirales</taxon>
        <taxon>Lachnospiraceae</taxon>
        <taxon>Hungatella</taxon>
    </lineage>
</organism>
<evidence type="ECO:0000313" key="2">
    <source>
        <dbReference type="EMBL" id="EHI59931.1"/>
    </source>
</evidence>
<reference evidence="2 3" key="1">
    <citation type="submission" date="2011-08" db="EMBL/GenBank/DDBJ databases">
        <title>The Genome Sequence of Clostridium hathewayi WAL-18680.</title>
        <authorList>
            <consortium name="The Broad Institute Genome Sequencing Platform"/>
            <person name="Earl A."/>
            <person name="Ward D."/>
            <person name="Feldgarden M."/>
            <person name="Gevers D."/>
            <person name="Finegold S.M."/>
            <person name="Summanen P.H."/>
            <person name="Molitoris D.R."/>
            <person name="Song M."/>
            <person name="Daigneault M."/>
            <person name="Allen-Vercoe E."/>
            <person name="Young S.K."/>
            <person name="Zeng Q."/>
            <person name="Gargeya S."/>
            <person name="Fitzgerald M."/>
            <person name="Haas B."/>
            <person name="Abouelleil A."/>
            <person name="Alvarado L."/>
            <person name="Arachchi H.M."/>
            <person name="Berlin A."/>
            <person name="Brown A."/>
            <person name="Chapman S.B."/>
            <person name="Chen Z."/>
            <person name="Dunbar C."/>
            <person name="Freedman E."/>
            <person name="Gearin G."/>
            <person name="Gellesch M."/>
            <person name="Goldberg J."/>
            <person name="Griggs A."/>
            <person name="Gujja S."/>
            <person name="Heiman D."/>
            <person name="Howarth C."/>
            <person name="Larson L."/>
            <person name="Lui A."/>
            <person name="MacDonald P.J.P."/>
            <person name="Montmayeur A."/>
            <person name="Murphy C."/>
            <person name="Neiman D."/>
            <person name="Pearson M."/>
            <person name="Priest M."/>
            <person name="Roberts A."/>
            <person name="Saif S."/>
            <person name="Shea T."/>
            <person name="Shenoy N."/>
            <person name="Sisk P."/>
            <person name="Stolte C."/>
            <person name="Sykes S."/>
            <person name="Wortman J."/>
            <person name="Nusbaum C."/>
            <person name="Birren B."/>
        </authorList>
    </citation>
    <scope>NUCLEOTIDE SEQUENCE [LARGE SCALE GENOMIC DNA]</scope>
    <source>
        <strain evidence="2 3">WAL-18680</strain>
    </source>
</reference>
<dbReference type="EMBL" id="ADLN01000041">
    <property type="protein sequence ID" value="EHI59931.1"/>
    <property type="molecule type" value="Genomic_DNA"/>
</dbReference>
<keyword evidence="3" id="KW-1185">Reference proteome</keyword>
<dbReference type="PATRIC" id="fig|742737.3.peg.2101"/>
<gene>
    <name evidence="2" type="ORF">HMPREF9473_02079</name>
</gene>
<evidence type="ECO:0000259" key="1">
    <source>
        <dbReference type="Pfam" id="PF12652"/>
    </source>
</evidence>
<comment type="caution">
    <text evidence="2">The sequence shown here is derived from an EMBL/GenBank/DDBJ whole genome shotgun (WGS) entry which is preliminary data.</text>
</comment>
<accession>G5IF02</accession>
<proteinExistence type="predicted"/>
<dbReference type="Proteomes" id="UP000005384">
    <property type="component" value="Unassembled WGS sequence"/>
</dbReference>
<protein>
    <recommendedName>
        <fullName evidence="1">Protein CotJB domain-containing protein</fullName>
    </recommendedName>
</protein>
<dbReference type="RefSeq" id="WP_006780059.1">
    <property type="nucleotide sequence ID" value="NZ_CP040506.1"/>
</dbReference>
<evidence type="ECO:0000313" key="3">
    <source>
        <dbReference type="Proteomes" id="UP000005384"/>
    </source>
</evidence>
<sequence>MMNMNMDLAQMNCSQMNCEQLLALVYQASFAMDDVTLFLDSHPCDMNALNYYHYVANLRKEAMRAYQSQCGPLMIDQVESCDYWNWVDDKWPWEGGCR</sequence>
<dbReference type="Pfam" id="PF12652">
    <property type="entry name" value="CotJB"/>
    <property type="match status" value="1"/>
</dbReference>
<dbReference type="AlphaFoldDB" id="G5IF02"/>
<dbReference type="HOGENOM" id="CLU_163198_0_0_9"/>